<name>A0AC58UNA0_TOBAC</name>
<evidence type="ECO:0000313" key="1">
    <source>
        <dbReference type="Proteomes" id="UP000790787"/>
    </source>
</evidence>
<gene>
    <name evidence="2" type="primary">LOC107798425</name>
</gene>
<sequence>MEKNKYFGIPTHPFTCIQYSSLFLSLHTVLIKTTLQNLLCSLSQKPNYDKFTNVMTKRKKNKSLRKEEIAEDWCFVCKDGGQLLICDYGRCLKAYHPRCVGKDDSFLTSDGRWTCRWHSCLFCHRSSSYHCYCCVNAVCNRCILYTEFARIKGKYGFCNDCLKLALLVEENMDVDSEGESVNLRDRETYEGLFREYYETVKEKERFDKSSLFAAKDRVNRDNEYQPTSNLDEGSEEEDEQLVSDYEGSNDGKPHKRGCKKKRYKLQQQKLQRKVKSKKKEFIGWGSKALVDFLQFIGQDTSETLSQHDVSLLINNYVKKNDLCDPVKKRRIICDARLQTVLGKKKVNIGRIYKLLEAHFAENEQNSEEEELDDDLEENDREIFVASEIGKKSDPNKKLTKKYLTPAPSQFAALVPENIKLVYLKKSLVLEMIKLLQSNENKIIGSFVRVKSDPCDYSQRNSHQLVQITGIKQGSIGKGKNETVLQVSNTFRDICLSMLSDDDFTSEECEDLRERVKAGVLKKLTVVELEQRARVLHEDITKHWIARKLSLLEKLIDQANEKGWRYQFCEYMEQKKHLQNPSEQSLLLHNFPRVTPDVAEHEPLAEHKIHDEQEHQCLHETTPSKVVNGKQEDRETYSEKNTQQYAYSPEEKAEINVLEEPHQFTATDPNRSKTSLLREISEIKAASQSEVDASLISNNDLKVNQQLYANMGPKKVESQELERIEVVDLSSDDEAKLGVVADDPDMRVWHISGQNEKYSLSLLKRWVEKTPSACKFKVWKEGQSEEKAILLSKAINLVLPQK</sequence>
<accession>A0AC58UNA0</accession>
<organism evidence="1 2">
    <name type="scientific">Nicotiana tabacum</name>
    <name type="common">Common tobacco</name>
    <dbReference type="NCBI Taxonomy" id="4097"/>
    <lineage>
        <taxon>Eukaryota</taxon>
        <taxon>Viridiplantae</taxon>
        <taxon>Streptophyta</taxon>
        <taxon>Embryophyta</taxon>
        <taxon>Tracheophyta</taxon>
        <taxon>Spermatophyta</taxon>
        <taxon>Magnoliopsida</taxon>
        <taxon>eudicotyledons</taxon>
        <taxon>Gunneridae</taxon>
        <taxon>Pentapetalae</taxon>
        <taxon>asterids</taxon>
        <taxon>lamiids</taxon>
        <taxon>Solanales</taxon>
        <taxon>Solanaceae</taxon>
        <taxon>Nicotianoideae</taxon>
        <taxon>Nicotianeae</taxon>
        <taxon>Nicotiana</taxon>
    </lineage>
</organism>
<dbReference type="RefSeq" id="XP_075110659.1">
    <property type="nucleotide sequence ID" value="XM_075254558.1"/>
</dbReference>
<reference evidence="2" key="2">
    <citation type="submission" date="2025-08" db="UniProtKB">
        <authorList>
            <consortium name="RefSeq"/>
        </authorList>
    </citation>
    <scope>IDENTIFICATION</scope>
    <source>
        <tissue evidence="2">Leaf</tissue>
    </source>
</reference>
<dbReference type="Proteomes" id="UP000790787">
    <property type="component" value="Chromosome 6"/>
</dbReference>
<keyword evidence="1" id="KW-1185">Reference proteome</keyword>
<protein>
    <submittedName>
        <fullName evidence="2">Uncharacterized protein At5g08430 isoform X1</fullName>
    </submittedName>
</protein>
<evidence type="ECO:0000313" key="2">
    <source>
        <dbReference type="RefSeq" id="XP_075110659.1"/>
    </source>
</evidence>
<proteinExistence type="predicted"/>
<reference evidence="1" key="1">
    <citation type="journal article" date="2014" name="Nat. Commun.">
        <title>The tobacco genome sequence and its comparison with those of tomato and potato.</title>
        <authorList>
            <person name="Sierro N."/>
            <person name="Battey J.N."/>
            <person name="Ouadi S."/>
            <person name="Bakaher N."/>
            <person name="Bovet L."/>
            <person name="Willig A."/>
            <person name="Goepfert S."/>
            <person name="Peitsch M.C."/>
            <person name="Ivanov N.V."/>
        </authorList>
    </citation>
    <scope>NUCLEOTIDE SEQUENCE [LARGE SCALE GENOMIC DNA]</scope>
</reference>